<keyword evidence="2" id="KW-1185">Reference proteome</keyword>
<reference evidence="1" key="2">
    <citation type="submission" date="2023-05" db="EMBL/GenBank/DDBJ databases">
        <authorList>
            <person name="Schelkunov M.I."/>
        </authorList>
    </citation>
    <scope>NUCLEOTIDE SEQUENCE</scope>
    <source>
        <strain evidence="1">Hsosn_3</strain>
        <tissue evidence="1">Leaf</tissue>
    </source>
</reference>
<dbReference type="Proteomes" id="UP001237642">
    <property type="component" value="Unassembled WGS sequence"/>
</dbReference>
<name>A0AAD8IV61_9APIA</name>
<comment type="caution">
    <text evidence="1">The sequence shown here is derived from an EMBL/GenBank/DDBJ whole genome shotgun (WGS) entry which is preliminary data.</text>
</comment>
<protein>
    <submittedName>
        <fullName evidence="1">Uncharacterized protein</fullName>
    </submittedName>
</protein>
<dbReference type="PANTHER" id="PTHR46250">
    <property type="entry name" value="MYB/SANT-LIKE DNA-BINDING DOMAIN PROTEIN-RELATED"/>
    <property type="match status" value="1"/>
</dbReference>
<evidence type="ECO:0000313" key="2">
    <source>
        <dbReference type="Proteomes" id="UP001237642"/>
    </source>
</evidence>
<sequence length="282" mass="32430">MSSLDELVILQQLVRHLSMILSLYVHIMHLIRLLHQISESTSRGSRDIRLLRRKRGADYLDDTINDGDLTLKEQLRMNRNTYDILCELLREYGLSDSRDVNVEEQVEGKERSRTLTGLKIWGSIDSALATSGIAWNDSHKMLSIDDEDVWTQMCKRDSELAKLRNKPVEWYDDWQKFFGKDRATGEHAEAPADIIENLDKEQGEAAEFSCSTGDSHANEGKRKKDKLQDALLASMEKMQENVESLLKTTVEQFGVMSQRIGYEHDLEEMRAEFVNLKLTGHV</sequence>
<organism evidence="1 2">
    <name type="scientific">Heracleum sosnowskyi</name>
    <dbReference type="NCBI Taxonomy" id="360622"/>
    <lineage>
        <taxon>Eukaryota</taxon>
        <taxon>Viridiplantae</taxon>
        <taxon>Streptophyta</taxon>
        <taxon>Embryophyta</taxon>
        <taxon>Tracheophyta</taxon>
        <taxon>Spermatophyta</taxon>
        <taxon>Magnoliopsida</taxon>
        <taxon>eudicotyledons</taxon>
        <taxon>Gunneridae</taxon>
        <taxon>Pentapetalae</taxon>
        <taxon>asterids</taxon>
        <taxon>campanulids</taxon>
        <taxon>Apiales</taxon>
        <taxon>Apiaceae</taxon>
        <taxon>Apioideae</taxon>
        <taxon>apioid superclade</taxon>
        <taxon>Tordylieae</taxon>
        <taxon>Tordyliinae</taxon>
        <taxon>Heracleum</taxon>
    </lineage>
</organism>
<dbReference type="PANTHER" id="PTHR46250:SF15">
    <property type="entry name" value="OS01G0523800 PROTEIN"/>
    <property type="match status" value="1"/>
</dbReference>
<dbReference type="EMBL" id="JAUIZM010000003">
    <property type="protein sequence ID" value="KAK1392211.1"/>
    <property type="molecule type" value="Genomic_DNA"/>
</dbReference>
<accession>A0AAD8IV61</accession>
<evidence type="ECO:0000313" key="1">
    <source>
        <dbReference type="EMBL" id="KAK1392211.1"/>
    </source>
</evidence>
<gene>
    <name evidence="1" type="ORF">POM88_011267</name>
</gene>
<reference evidence="1" key="1">
    <citation type="submission" date="2023-02" db="EMBL/GenBank/DDBJ databases">
        <title>Genome of toxic invasive species Heracleum sosnowskyi carries increased number of genes despite the absence of recent whole-genome duplications.</title>
        <authorList>
            <person name="Schelkunov M."/>
            <person name="Shtratnikova V."/>
            <person name="Makarenko M."/>
            <person name="Klepikova A."/>
            <person name="Omelchenko D."/>
            <person name="Novikova G."/>
            <person name="Obukhova E."/>
            <person name="Bogdanov V."/>
            <person name="Penin A."/>
            <person name="Logacheva M."/>
        </authorList>
    </citation>
    <scope>NUCLEOTIDE SEQUENCE</scope>
    <source>
        <strain evidence="1">Hsosn_3</strain>
        <tissue evidence="1">Leaf</tissue>
    </source>
</reference>
<proteinExistence type="predicted"/>
<dbReference type="AlphaFoldDB" id="A0AAD8IV61"/>